<reference evidence="1 2" key="1">
    <citation type="submission" date="2018-04" db="EMBL/GenBank/DDBJ databases">
        <authorList>
            <person name="Go L.Y."/>
            <person name="Mitchell J.A."/>
        </authorList>
    </citation>
    <scope>NUCLEOTIDE SEQUENCE [LARGE SCALE GENOMIC DNA]</scope>
    <source>
        <strain evidence="1 2">KCJK7865</strain>
    </source>
</reference>
<evidence type="ECO:0000313" key="2">
    <source>
        <dbReference type="Proteomes" id="UP000244874"/>
    </source>
</evidence>
<gene>
    <name evidence="1" type="ORF">DBB42_19480</name>
</gene>
<dbReference type="EMBL" id="QANO01000143">
    <property type="protein sequence ID" value="PTU50462.1"/>
    <property type="molecule type" value="Genomic_DNA"/>
</dbReference>
<sequence length="189" mass="21447">MKATKFTAELAYDQGTIGVVDSTLNPRQDGWLCPRKHKQYSPMRFTFTLQDERNGKRFYHIHAAEGWAYTGAMVQTSLNGWVGLYGLGVVGRLVDYVTAVNHRGVDPRWQIQALTDWDGDLKTLENVELHLLDRYGQAMSIESYVHESVTPTGIGKLPTTSHTRAYYVSVNKGAQDRKIRFKLRDIRAA</sequence>
<proteinExistence type="predicted"/>
<organism evidence="1 2">
    <name type="scientific">Pseudomonas plecoglossicida</name>
    <dbReference type="NCBI Taxonomy" id="70775"/>
    <lineage>
        <taxon>Bacteria</taxon>
        <taxon>Pseudomonadati</taxon>
        <taxon>Pseudomonadota</taxon>
        <taxon>Gammaproteobacteria</taxon>
        <taxon>Pseudomonadales</taxon>
        <taxon>Pseudomonadaceae</taxon>
        <taxon>Pseudomonas</taxon>
    </lineage>
</organism>
<accession>A0A2R7UGI0</accession>
<name>A0A2R7UGI0_PSEDL</name>
<dbReference type="RefSeq" id="WP_108481245.1">
    <property type="nucleotide sequence ID" value="NZ_QANO01000143.1"/>
</dbReference>
<protein>
    <submittedName>
        <fullName evidence="1">Uncharacterized protein</fullName>
    </submittedName>
</protein>
<evidence type="ECO:0000313" key="1">
    <source>
        <dbReference type="EMBL" id="PTU50462.1"/>
    </source>
</evidence>
<comment type="caution">
    <text evidence="1">The sequence shown here is derived from an EMBL/GenBank/DDBJ whole genome shotgun (WGS) entry which is preliminary data.</text>
</comment>
<dbReference type="Proteomes" id="UP000244874">
    <property type="component" value="Unassembled WGS sequence"/>
</dbReference>
<dbReference type="AlphaFoldDB" id="A0A2R7UGI0"/>